<feature type="region of interest" description="Disordered" evidence="1">
    <location>
        <begin position="77"/>
        <end position="149"/>
    </location>
</feature>
<proteinExistence type="predicted"/>
<name>A0A6H5IRF1_9HYME</name>
<dbReference type="EMBL" id="CADCXV010000960">
    <property type="protein sequence ID" value="CAB0039408.1"/>
    <property type="molecule type" value="Genomic_DNA"/>
</dbReference>
<feature type="compositionally biased region" description="Basic residues" evidence="1">
    <location>
        <begin position="83"/>
        <end position="109"/>
    </location>
</feature>
<reference evidence="2 3" key="1">
    <citation type="submission" date="2020-02" db="EMBL/GenBank/DDBJ databases">
        <authorList>
            <person name="Ferguson B K."/>
        </authorList>
    </citation>
    <scope>NUCLEOTIDE SEQUENCE [LARGE SCALE GENOMIC DNA]</scope>
</reference>
<sequence length="149" mass="17297">MHRPFKKENQRIQNSELNILRFLDISKLTSMRFITVWNLHAKYVERHSHKKEIPRGISMEVANSWRETRRRRAWPAVGWRRAASAHRRSGRSRRSASVRRRGRCARRRGTISPAERASDATDSSWRNRPATRSPISSGPRRSTAPGTGT</sequence>
<evidence type="ECO:0000313" key="3">
    <source>
        <dbReference type="Proteomes" id="UP000479190"/>
    </source>
</evidence>
<feature type="compositionally biased region" description="Polar residues" evidence="1">
    <location>
        <begin position="133"/>
        <end position="149"/>
    </location>
</feature>
<organism evidence="2 3">
    <name type="scientific">Trichogramma brassicae</name>
    <dbReference type="NCBI Taxonomy" id="86971"/>
    <lineage>
        <taxon>Eukaryota</taxon>
        <taxon>Metazoa</taxon>
        <taxon>Ecdysozoa</taxon>
        <taxon>Arthropoda</taxon>
        <taxon>Hexapoda</taxon>
        <taxon>Insecta</taxon>
        <taxon>Pterygota</taxon>
        <taxon>Neoptera</taxon>
        <taxon>Endopterygota</taxon>
        <taxon>Hymenoptera</taxon>
        <taxon>Apocrita</taxon>
        <taxon>Proctotrupomorpha</taxon>
        <taxon>Chalcidoidea</taxon>
        <taxon>Trichogrammatidae</taxon>
        <taxon>Trichogramma</taxon>
    </lineage>
</organism>
<gene>
    <name evidence="2" type="ORF">TBRA_LOCUS11150</name>
</gene>
<dbReference type="Proteomes" id="UP000479190">
    <property type="component" value="Unassembled WGS sequence"/>
</dbReference>
<dbReference type="AlphaFoldDB" id="A0A6H5IRF1"/>
<keyword evidence="3" id="KW-1185">Reference proteome</keyword>
<protein>
    <submittedName>
        <fullName evidence="2">Uncharacterized protein</fullName>
    </submittedName>
</protein>
<evidence type="ECO:0000256" key="1">
    <source>
        <dbReference type="SAM" id="MobiDB-lite"/>
    </source>
</evidence>
<evidence type="ECO:0000313" key="2">
    <source>
        <dbReference type="EMBL" id="CAB0039408.1"/>
    </source>
</evidence>
<accession>A0A6H5IRF1</accession>